<reference evidence="4 5" key="1">
    <citation type="submission" date="2019-04" db="EMBL/GenBank/DDBJ databases">
        <title>Isolation and identification of Cellulomonas shaoxiangyii sp. Nov. isolated from feces of the Tibetan antelopes (Pantholops hodgsonii) in the Qinghai-Tibet plateau of China.</title>
        <authorList>
            <person name="Tian Z."/>
        </authorList>
    </citation>
    <scope>NUCLEOTIDE SEQUENCE [LARGE SCALE GENOMIC DNA]</scope>
    <source>
        <strain evidence="4 5">Z28</strain>
    </source>
</reference>
<accession>A0A4P7SK35</accession>
<evidence type="ECO:0000256" key="2">
    <source>
        <dbReference type="SAM" id="Phobius"/>
    </source>
</evidence>
<keyword evidence="2" id="KW-0812">Transmembrane</keyword>
<feature type="transmembrane region" description="Helical" evidence="2">
    <location>
        <begin position="267"/>
        <end position="288"/>
    </location>
</feature>
<evidence type="ECO:0000313" key="4">
    <source>
        <dbReference type="EMBL" id="QCB94191.1"/>
    </source>
</evidence>
<proteinExistence type="predicted"/>
<dbReference type="Proteomes" id="UP000296469">
    <property type="component" value="Chromosome"/>
</dbReference>
<keyword evidence="2" id="KW-1133">Transmembrane helix</keyword>
<dbReference type="Pfam" id="PF07786">
    <property type="entry name" value="HGSNAT_cat"/>
    <property type="match status" value="1"/>
</dbReference>
<feature type="compositionally biased region" description="Basic and acidic residues" evidence="1">
    <location>
        <begin position="400"/>
        <end position="410"/>
    </location>
</feature>
<evidence type="ECO:0000259" key="3">
    <source>
        <dbReference type="Pfam" id="PF07786"/>
    </source>
</evidence>
<feature type="transmembrane region" description="Helical" evidence="2">
    <location>
        <begin position="225"/>
        <end position="247"/>
    </location>
</feature>
<sequence length="410" mass="42534">MVVRESAAPHGLAARPRRRPAPARAGTPSMRKVRRIVGLDTARGLAVLGMVAAHVGPDDTWRTVPPGGFAQLADGRPSAVFVVLAGVGLALLSGGDRPVTGTRLVQARLRILVRAALLVVLGAVLVELGTPVVVILVVYGAMFAAGTLALRWSRPVLAAAAVAVAVVGPVVRPWFDAFPVVAERPVDPMTVLIGHYYPAIVWMSYVLTGLAGGRSDLRSPRVHAWLAALGLGLVVVGHGGAAAVTAALGRSTELTTAEPHSSSPFEIAGNTGTALLVLAVCLAVGLRWPRALAPVSATGALALTAYSGHLLVIAALGTDVVWAPTTASWLWFTGVIVVACWAWRAWVGRGPLEWVLHAVSTRAADVAPDALPPRTDAPREAAPPSPGATDVPVPQGQTSERAHDPSPERR</sequence>
<feature type="transmembrane region" description="Helical" evidence="2">
    <location>
        <begin position="195"/>
        <end position="213"/>
    </location>
</feature>
<protein>
    <submittedName>
        <fullName evidence="4">DUF1624 domain-containing protein</fullName>
    </submittedName>
</protein>
<keyword evidence="5" id="KW-1185">Reference proteome</keyword>
<organism evidence="4 5">
    <name type="scientific">Cellulomonas shaoxiangyii</name>
    <dbReference type="NCBI Taxonomy" id="2566013"/>
    <lineage>
        <taxon>Bacteria</taxon>
        <taxon>Bacillati</taxon>
        <taxon>Actinomycetota</taxon>
        <taxon>Actinomycetes</taxon>
        <taxon>Micrococcales</taxon>
        <taxon>Cellulomonadaceae</taxon>
        <taxon>Cellulomonas</taxon>
    </lineage>
</organism>
<feature type="region of interest" description="Disordered" evidence="1">
    <location>
        <begin position="1"/>
        <end position="29"/>
    </location>
</feature>
<dbReference type="InterPro" id="IPR012429">
    <property type="entry name" value="HGSNAT_cat"/>
</dbReference>
<feature type="transmembrane region" description="Helical" evidence="2">
    <location>
        <begin position="300"/>
        <end position="323"/>
    </location>
</feature>
<dbReference type="AlphaFoldDB" id="A0A4P7SK35"/>
<feature type="region of interest" description="Disordered" evidence="1">
    <location>
        <begin position="367"/>
        <end position="410"/>
    </location>
</feature>
<dbReference type="EMBL" id="CP039291">
    <property type="protein sequence ID" value="QCB94191.1"/>
    <property type="molecule type" value="Genomic_DNA"/>
</dbReference>
<name>A0A4P7SK35_9CELL</name>
<feature type="transmembrane region" description="Helical" evidence="2">
    <location>
        <begin position="329"/>
        <end position="347"/>
    </location>
</feature>
<feature type="transmembrane region" description="Helical" evidence="2">
    <location>
        <begin position="157"/>
        <end position="175"/>
    </location>
</feature>
<evidence type="ECO:0000256" key="1">
    <source>
        <dbReference type="SAM" id="MobiDB-lite"/>
    </source>
</evidence>
<keyword evidence="2" id="KW-0472">Membrane</keyword>
<gene>
    <name evidence="4" type="ORF">E5225_12085</name>
</gene>
<dbReference type="KEGG" id="celz:E5225_12085"/>
<evidence type="ECO:0000313" key="5">
    <source>
        <dbReference type="Proteomes" id="UP000296469"/>
    </source>
</evidence>
<feature type="domain" description="Heparan-alpha-glucosaminide N-acetyltransferase catalytic" evidence="3">
    <location>
        <begin position="35"/>
        <end position="218"/>
    </location>
</feature>
<dbReference type="OrthoDB" id="4966979at2"/>